<feature type="compositionally biased region" description="Acidic residues" evidence="1">
    <location>
        <begin position="50"/>
        <end position="64"/>
    </location>
</feature>
<proteinExistence type="predicted"/>
<keyword evidence="3" id="KW-1185">Reference proteome</keyword>
<name>A0A913ZU73_PATMI</name>
<organism evidence="2 3">
    <name type="scientific">Patiria miniata</name>
    <name type="common">Bat star</name>
    <name type="synonym">Asterina miniata</name>
    <dbReference type="NCBI Taxonomy" id="46514"/>
    <lineage>
        <taxon>Eukaryota</taxon>
        <taxon>Metazoa</taxon>
        <taxon>Echinodermata</taxon>
        <taxon>Eleutherozoa</taxon>
        <taxon>Asterozoa</taxon>
        <taxon>Asteroidea</taxon>
        <taxon>Valvatacea</taxon>
        <taxon>Valvatida</taxon>
        <taxon>Asterinidae</taxon>
        <taxon>Patiria</taxon>
    </lineage>
</organism>
<dbReference type="RefSeq" id="XP_038054775.1">
    <property type="nucleotide sequence ID" value="XM_038198847.1"/>
</dbReference>
<dbReference type="AlphaFoldDB" id="A0A913ZU73"/>
<reference evidence="2" key="1">
    <citation type="submission" date="2022-11" db="UniProtKB">
        <authorList>
            <consortium name="EnsemblMetazoa"/>
        </authorList>
    </citation>
    <scope>IDENTIFICATION</scope>
</reference>
<dbReference type="GeneID" id="119726986"/>
<accession>A0A913ZU73</accession>
<evidence type="ECO:0000256" key="1">
    <source>
        <dbReference type="SAM" id="MobiDB-lite"/>
    </source>
</evidence>
<feature type="region of interest" description="Disordered" evidence="1">
    <location>
        <begin position="50"/>
        <end position="86"/>
    </location>
</feature>
<dbReference type="EnsemblMetazoa" id="XM_038198847.1">
    <property type="protein sequence ID" value="XP_038054775.1"/>
    <property type="gene ID" value="LOC119726986"/>
</dbReference>
<dbReference type="Proteomes" id="UP000887568">
    <property type="component" value="Unplaced"/>
</dbReference>
<sequence>MKMFHPVSIGLQFHHVFENEKAIACNLLKAPKLEWLPNPEEDMVMELELQEEEEQDEEIEEEDLKSDVDYVPSSDSDDSPWEMDSTVETTDVVDERKFLIF</sequence>
<evidence type="ECO:0000313" key="2">
    <source>
        <dbReference type="EnsemblMetazoa" id="XP_038054775.1"/>
    </source>
</evidence>
<evidence type="ECO:0000313" key="3">
    <source>
        <dbReference type="Proteomes" id="UP000887568"/>
    </source>
</evidence>
<protein>
    <submittedName>
        <fullName evidence="2">Uncharacterized protein</fullName>
    </submittedName>
</protein>